<reference evidence="1" key="1">
    <citation type="journal article" date="2020" name="Nature">
        <title>Giant virus diversity and host interactions through global metagenomics.</title>
        <authorList>
            <person name="Schulz F."/>
            <person name="Roux S."/>
            <person name="Paez-Espino D."/>
            <person name="Jungbluth S."/>
            <person name="Walsh D.A."/>
            <person name="Denef V.J."/>
            <person name="McMahon K.D."/>
            <person name="Konstantinidis K.T."/>
            <person name="Eloe-Fadrosh E.A."/>
            <person name="Kyrpides N.C."/>
            <person name="Woyke T."/>
        </authorList>
    </citation>
    <scope>NUCLEOTIDE SEQUENCE</scope>
    <source>
        <strain evidence="1">GVMAG-M-3300023179-2</strain>
    </source>
</reference>
<proteinExistence type="predicted"/>
<sequence>MSLKLYYLIFNNINLSIFYKNYKKINIIFNLLKNHLINIIAKIFYIRYIFL</sequence>
<name>A0A6C0EEJ9_9ZZZZ</name>
<accession>A0A6C0EEJ9</accession>
<evidence type="ECO:0000313" key="1">
    <source>
        <dbReference type="EMBL" id="QHT26890.1"/>
    </source>
</evidence>
<dbReference type="AlphaFoldDB" id="A0A6C0EEJ9"/>
<dbReference type="EMBL" id="MN739804">
    <property type="protein sequence ID" value="QHT26890.1"/>
    <property type="molecule type" value="Genomic_DNA"/>
</dbReference>
<protein>
    <submittedName>
        <fullName evidence="1">Uncharacterized protein</fullName>
    </submittedName>
</protein>
<organism evidence="1">
    <name type="scientific">viral metagenome</name>
    <dbReference type="NCBI Taxonomy" id="1070528"/>
    <lineage>
        <taxon>unclassified sequences</taxon>
        <taxon>metagenomes</taxon>
        <taxon>organismal metagenomes</taxon>
    </lineage>
</organism>